<name>A0AAD4BIX3_BOLED</name>
<dbReference type="InterPro" id="IPR056884">
    <property type="entry name" value="NPHP3-like_N"/>
</dbReference>
<dbReference type="Gene3D" id="3.40.50.300">
    <property type="entry name" value="P-loop containing nucleotide triphosphate hydrolases"/>
    <property type="match status" value="1"/>
</dbReference>
<gene>
    <name evidence="5" type="ORF">L210DRAFT_2887264</name>
</gene>
<evidence type="ECO:0000313" key="5">
    <source>
        <dbReference type="EMBL" id="KAF8431784.1"/>
    </source>
</evidence>
<dbReference type="Pfam" id="PF24883">
    <property type="entry name" value="NPHP3_N"/>
    <property type="match status" value="1"/>
</dbReference>
<reference evidence="5" key="2">
    <citation type="journal article" date="2020" name="Nat. Commun.">
        <title>Large-scale genome sequencing of mycorrhizal fungi provides insights into the early evolution of symbiotic traits.</title>
        <authorList>
            <person name="Miyauchi S."/>
            <person name="Kiss E."/>
            <person name="Kuo A."/>
            <person name="Drula E."/>
            <person name="Kohler A."/>
            <person name="Sanchez-Garcia M."/>
            <person name="Morin E."/>
            <person name="Andreopoulos B."/>
            <person name="Barry K.W."/>
            <person name="Bonito G."/>
            <person name="Buee M."/>
            <person name="Carver A."/>
            <person name="Chen C."/>
            <person name="Cichocki N."/>
            <person name="Clum A."/>
            <person name="Culley D."/>
            <person name="Crous P.W."/>
            <person name="Fauchery L."/>
            <person name="Girlanda M."/>
            <person name="Hayes R.D."/>
            <person name="Keri Z."/>
            <person name="LaButti K."/>
            <person name="Lipzen A."/>
            <person name="Lombard V."/>
            <person name="Magnuson J."/>
            <person name="Maillard F."/>
            <person name="Murat C."/>
            <person name="Nolan M."/>
            <person name="Ohm R.A."/>
            <person name="Pangilinan J."/>
            <person name="Pereira M.F."/>
            <person name="Perotto S."/>
            <person name="Peter M."/>
            <person name="Pfister S."/>
            <person name="Riley R."/>
            <person name="Sitrit Y."/>
            <person name="Stielow J.B."/>
            <person name="Szollosi G."/>
            <person name="Zifcakova L."/>
            <person name="Stursova M."/>
            <person name="Spatafora J.W."/>
            <person name="Tedersoo L."/>
            <person name="Vaario L.M."/>
            <person name="Yamada A."/>
            <person name="Yan M."/>
            <person name="Wang P."/>
            <person name="Xu J."/>
            <person name="Bruns T."/>
            <person name="Baldrian P."/>
            <person name="Vilgalys R."/>
            <person name="Dunand C."/>
            <person name="Henrissat B."/>
            <person name="Grigoriev I.V."/>
            <person name="Hibbett D."/>
            <person name="Nagy L.G."/>
            <person name="Martin F.M."/>
        </authorList>
    </citation>
    <scope>NUCLEOTIDE SEQUENCE</scope>
    <source>
        <strain evidence="5">BED1</strain>
    </source>
</reference>
<evidence type="ECO:0000256" key="1">
    <source>
        <dbReference type="ARBA" id="ARBA00022737"/>
    </source>
</evidence>
<dbReference type="InterPro" id="IPR027417">
    <property type="entry name" value="P-loop_NTPase"/>
</dbReference>
<evidence type="ECO:0000256" key="2">
    <source>
        <dbReference type="PROSITE-ProRule" id="PRU00023"/>
    </source>
</evidence>
<feature type="repeat" description="ANK" evidence="2">
    <location>
        <begin position="1042"/>
        <end position="1066"/>
    </location>
</feature>
<dbReference type="PRINTS" id="PR01415">
    <property type="entry name" value="ANKYRIN"/>
</dbReference>
<feature type="repeat" description="ANK" evidence="2">
    <location>
        <begin position="1143"/>
        <end position="1167"/>
    </location>
</feature>
<dbReference type="EMBL" id="WHUW01000046">
    <property type="protein sequence ID" value="KAF8431784.1"/>
    <property type="molecule type" value="Genomic_DNA"/>
</dbReference>
<dbReference type="InterPro" id="IPR002110">
    <property type="entry name" value="Ankyrin_rpt"/>
</dbReference>
<evidence type="ECO:0000313" key="6">
    <source>
        <dbReference type="Proteomes" id="UP001194468"/>
    </source>
</evidence>
<dbReference type="InterPro" id="IPR054471">
    <property type="entry name" value="GPIID_WHD"/>
</dbReference>
<dbReference type="PANTHER" id="PTHR10039:SF16">
    <property type="entry name" value="GPI INOSITOL-DEACYLASE"/>
    <property type="match status" value="1"/>
</dbReference>
<dbReference type="SUPFAM" id="SSF48403">
    <property type="entry name" value="Ankyrin repeat"/>
    <property type="match status" value="2"/>
</dbReference>
<keyword evidence="2" id="KW-0040">ANK repeat</keyword>
<evidence type="ECO:0000259" key="4">
    <source>
        <dbReference type="Pfam" id="PF24883"/>
    </source>
</evidence>
<reference evidence="5" key="1">
    <citation type="submission" date="2019-10" db="EMBL/GenBank/DDBJ databases">
        <authorList>
            <consortium name="DOE Joint Genome Institute"/>
            <person name="Kuo A."/>
            <person name="Miyauchi S."/>
            <person name="Kiss E."/>
            <person name="Drula E."/>
            <person name="Kohler A."/>
            <person name="Sanchez-Garcia M."/>
            <person name="Andreopoulos B."/>
            <person name="Barry K.W."/>
            <person name="Bonito G."/>
            <person name="Buee M."/>
            <person name="Carver A."/>
            <person name="Chen C."/>
            <person name="Cichocki N."/>
            <person name="Clum A."/>
            <person name="Culley D."/>
            <person name="Crous P.W."/>
            <person name="Fauchery L."/>
            <person name="Girlanda M."/>
            <person name="Hayes R."/>
            <person name="Keri Z."/>
            <person name="LaButti K."/>
            <person name="Lipzen A."/>
            <person name="Lombard V."/>
            <person name="Magnuson J."/>
            <person name="Maillard F."/>
            <person name="Morin E."/>
            <person name="Murat C."/>
            <person name="Nolan M."/>
            <person name="Ohm R."/>
            <person name="Pangilinan J."/>
            <person name="Pereira M."/>
            <person name="Perotto S."/>
            <person name="Peter M."/>
            <person name="Riley R."/>
            <person name="Sitrit Y."/>
            <person name="Stielow B."/>
            <person name="Szollosi G."/>
            <person name="Zifcakova L."/>
            <person name="Stursova M."/>
            <person name="Spatafora J.W."/>
            <person name="Tedersoo L."/>
            <person name="Vaario L.-M."/>
            <person name="Yamada A."/>
            <person name="Yan M."/>
            <person name="Wang P."/>
            <person name="Xu J."/>
            <person name="Bruns T."/>
            <person name="Baldrian P."/>
            <person name="Vilgalys R."/>
            <person name="Henrissat B."/>
            <person name="Grigoriev I.V."/>
            <person name="Hibbett D."/>
            <person name="Nagy L.G."/>
            <person name="Martin F.M."/>
        </authorList>
    </citation>
    <scope>NUCLEOTIDE SEQUENCE</scope>
    <source>
        <strain evidence="5">BED1</strain>
    </source>
</reference>
<dbReference type="Proteomes" id="UP001194468">
    <property type="component" value="Unassembled WGS sequence"/>
</dbReference>
<organism evidence="5 6">
    <name type="scientific">Boletus edulis BED1</name>
    <dbReference type="NCBI Taxonomy" id="1328754"/>
    <lineage>
        <taxon>Eukaryota</taxon>
        <taxon>Fungi</taxon>
        <taxon>Dikarya</taxon>
        <taxon>Basidiomycota</taxon>
        <taxon>Agaricomycotina</taxon>
        <taxon>Agaricomycetes</taxon>
        <taxon>Agaricomycetidae</taxon>
        <taxon>Boletales</taxon>
        <taxon>Boletineae</taxon>
        <taxon>Boletaceae</taxon>
        <taxon>Boletoideae</taxon>
        <taxon>Boletus</taxon>
    </lineage>
</organism>
<feature type="domain" description="GPI inositol-deacylase winged helix" evidence="3">
    <location>
        <begin position="521"/>
        <end position="603"/>
    </location>
</feature>
<dbReference type="PROSITE" id="PS50088">
    <property type="entry name" value="ANK_REPEAT"/>
    <property type="match status" value="3"/>
</dbReference>
<sequence>MERSRKIFLDISSASHKVDIAANKYADHKGFPGVQRSHFQLEADMRRISVACDTLAGILSRPGSLPGGPAFDVRVQDWLSSDEPRVCLVTLSMMERLLRKDTISWKTIFPRRRGTTSTQDKIKEAVDLLGSCKGCFHFLFTTETWNNEGGARQQKDPAQSRDHIEEGSDILNQTLPVVTLTSIDTSMPDAAIYQREHAVTQIKHERIVVDTQRGKEKYAQNFEDILRWLDGLDCTEKQDVTLLLRQPDTCRWLFDTTQYNAWRDGECSCLWLRGKPGAGKSVLVSSVVDSLEGIRRVGGTLAYFYCDFRNERSTSASEALRSILSQLLHQIRGTTINPGSLIDDLVDAKKRGGATRNNIKQLAEFACRTAKLFMKRPLVVVDALDECKDIEILLKGLNVLKGHVQLFMTSRPLPVIKDGLSGIPFISMDDMAEKLSADIALHVSRELDARRRLRVLDPVIKVEIHSVLCHKADGMFRWVQCSIDTLNRCVTLKELSRALNDLPEGLDETYERILLAIDTETREGQLALRALIWLVAALRPLHIDELMEGLSIDLEKRTLDFSVGPMHREALLDVCGSLVTYDEKTGIVILSHFSVKEYLMSEFVRAKLPQYHIDLERAHLQLARSCMCYMSVFLRHSLGSDGSSNDDAFSEHQTPNRPMSYLLDYVLSVALDHFQYIGSQIGSILHDIKVLAEDIERNSRAWDDIRLDTTWFEDFTTPSWPASCHNLPLYILVAFAPDSLLRAYLARPILKPKKGTNPLVYAAYFDKHEHARTLLSRGAKLNCRGWQTDGSTKALPIEAAMNNGHYSMVAFFVEEGSIVSPEIFTHLLSHHYENVPSSIKRMLLQTDDLVEFVNGFLEDPLLFDTFEYFLLDGIHGKDLIFIVRRMTQVHFSDPRHLDSFLHTAVEYLCEDDALEAVKFLVNHGCDFLQVEPNASGKSPLHTTVGHAYMSVAQYLISLGIQFPADMLVVALELWQLEPVTPIGTKAAMVHILVENGADVHVRTEAGDSVLHVALRSFHEDDALGITELLVGCGCDPLETHSSGRSSLYIAIEQTHISVVRYLLSLGIPLPPDILVTLNPRGIWRTARLVRFLVENGADVHACTETGDSVFHVALNYSQHQDDVMELAELLVGYGCDPLGANFSGKTPLHIAIEQTHISVVQYFFSLGIPLPPDLLLVASNAQELTIRDKLSMINFLVHSGAAETGDSVLHIVLELFGEDGALDMIELLISYGCDPLETNSSGKTPLHIAVEQGHISVARYLFSLGIPLPPDILVMLSPRGRWKTAQMICFLIEHGADVYARNQVGDSVLHVVLESLYGQDEAREIVALLLAYGCDPLEANASGKTPLRIAVDRGLYLVENHLRCLGAPDEADVGT</sequence>
<dbReference type="SUPFAM" id="SSF52540">
    <property type="entry name" value="P-loop containing nucleoside triphosphate hydrolases"/>
    <property type="match status" value="1"/>
</dbReference>
<dbReference type="Pfam" id="PF12796">
    <property type="entry name" value="Ank_2"/>
    <property type="match status" value="3"/>
</dbReference>
<proteinExistence type="predicted"/>
<dbReference type="Pfam" id="PF22939">
    <property type="entry name" value="WHD_GPIID"/>
    <property type="match status" value="1"/>
</dbReference>
<feature type="domain" description="Nephrocystin 3-like N-terminal" evidence="4">
    <location>
        <begin position="248"/>
        <end position="411"/>
    </location>
</feature>
<dbReference type="PROSITE" id="PS50297">
    <property type="entry name" value="ANK_REP_REGION"/>
    <property type="match status" value="3"/>
</dbReference>
<protein>
    <submittedName>
        <fullName evidence="5">Ankyrin repeat-containing domain protein</fullName>
    </submittedName>
</protein>
<dbReference type="InterPro" id="IPR036770">
    <property type="entry name" value="Ankyrin_rpt-contain_sf"/>
</dbReference>
<comment type="caution">
    <text evidence="5">The sequence shown here is derived from an EMBL/GenBank/DDBJ whole genome shotgun (WGS) entry which is preliminary data.</text>
</comment>
<dbReference type="SMART" id="SM00248">
    <property type="entry name" value="ANK"/>
    <property type="match status" value="11"/>
</dbReference>
<keyword evidence="1" id="KW-0677">Repeat</keyword>
<dbReference type="Gene3D" id="1.25.40.20">
    <property type="entry name" value="Ankyrin repeat-containing domain"/>
    <property type="match status" value="6"/>
</dbReference>
<accession>A0AAD4BIX3</accession>
<feature type="repeat" description="ANK" evidence="2">
    <location>
        <begin position="1241"/>
        <end position="1265"/>
    </location>
</feature>
<keyword evidence="6" id="KW-1185">Reference proteome</keyword>
<evidence type="ECO:0000259" key="3">
    <source>
        <dbReference type="Pfam" id="PF22939"/>
    </source>
</evidence>
<dbReference type="PANTHER" id="PTHR10039">
    <property type="entry name" value="AMELOGENIN"/>
    <property type="match status" value="1"/>
</dbReference>